<keyword evidence="3" id="KW-1185">Reference proteome</keyword>
<accession>A0A0D2PN21</accession>
<dbReference type="AlphaFoldDB" id="A0A0D2PN21"/>
<gene>
    <name evidence="2" type="ORF">HYPSUDRAFT_203035</name>
</gene>
<evidence type="ECO:0000313" key="2">
    <source>
        <dbReference type="EMBL" id="KJA21260.1"/>
    </source>
</evidence>
<sequence>MASQASTPPVFLPTHRTSLPRKRKRMVRPLKDPDKVATLHGGITVVGGLQLLDEIALTEEALMDAISNSSARWEDRALIDRIAEVSCLVLALQ</sequence>
<organism evidence="2 3">
    <name type="scientific">Hypholoma sublateritium (strain FD-334 SS-4)</name>
    <dbReference type="NCBI Taxonomy" id="945553"/>
    <lineage>
        <taxon>Eukaryota</taxon>
        <taxon>Fungi</taxon>
        <taxon>Dikarya</taxon>
        <taxon>Basidiomycota</taxon>
        <taxon>Agaricomycotina</taxon>
        <taxon>Agaricomycetes</taxon>
        <taxon>Agaricomycetidae</taxon>
        <taxon>Agaricales</taxon>
        <taxon>Agaricineae</taxon>
        <taxon>Strophariaceae</taxon>
        <taxon>Hypholoma</taxon>
    </lineage>
</organism>
<name>A0A0D2PN21_HYPSF</name>
<proteinExistence type="predicted"/>
<evidence type="ECO:0000256" key="1">
    <source>
        <dbReference type="SAM" id="MobiDB-lite"/>
    </source>
</evidence>
<reference evidence="3" key="1">
    <citation type="submission" date="2014-04" db="EMBL/GenBank/DDBJ databases">
        <title>Evolutionary Origins and Diversification of the Mycorrhizal Mutualists.</title>
        <authorList>
            <consortium name="DOE Joint Genome Institute"/>
            <consortium name="Mycorrhizal Genomics Consortium"/>
            <person name="Kohler A."/>
            <person name="Kuo A."/>
            <person name="Nagy L.G."/>
            <person name="Floudas D."/>
            <person name="Copeland A."/>
            <person name="Barry K.W."/>
            <person name="Cichocki N."/>
            <person name="Veneault-Fourrey C."/>
            <person name="LaButti K."/>
            <person name="Lindquist E.A."/>
            <person name="Lipzen A."/>
            <person name="Lundell T."/>
            <person name="Morin E."/>
            <person name="Murat C."/>
            <person name="Riley R."/>
            <person name="Ohm R."/>
            <person name="Sun H."/>
            <person name="Tunlid A."/>
            <person name="Henrissat B."/>
            <person name="Grigoriev I.V."/>
            <person name="Hibbett D.S."/>
            <person name="Martin F."/>
        </authorList>
    </citation>
    <scope>NUCLEOTIDE SEQUENCE [LARGE SCALE GENOMIC DNA]</scope>
    <source>
        <strain evidence="3">FD-334 SS-4</strain>
    </source>
</reference>
<evidence type="ECO:0000313" key="3">
    <source>
        <dbReference type="Proteomes" id="UP000054270"/>
    </source>
</evidence>
<dbReference type="Proteomes" id="UP000054270">
    <property type="component" value="Unassembled WGS sequence"/>
</dbReference>
<protein>
    <submittedName>
        <fullName evidence="2">Uncharacterized protein</fullName>
    </submittedName>
</protein>
<dbReference type="EMBL" id="KN817559">
    <property type="protein sequence ID" value="KJA21260.1"/>
    <property type="molecule type" value="Genomic_DNA"/>
</dbReference>
<feature type="region of interest" description="Disordered" evidence="1">
    <location>
        <begin position="1"/>
        <end position="25"/>
    </location>
</feature>